<feature type="compositionally biased region" description="Pro residues" evidence="8">
    <location>
        <begin position="171"/>
        <end position="194"/>
    </location>
</feature>
<feature type="compositionally biased region" description="Basic residues" evidence="8">
    <location>
        <begin position="154"/>
        <end position="164"/>
    </location>
</feature>
<protein>
    <recommendedName>
        <fullName evidence="7">Transcription activator of gluconeogenesis ERT1</fullName>
    </recommendedName>
</protein>
<keyword evidence="3" id="KW-0805">Transcription regulation</keyword>
<dbReference type="CDD" id="cd00067">
    <property type="entry name" value="GAL4"/>
    <property type="match status" value="1"/>
</dbReference>
<evidence type="ECO:0000313" key="10">
    <source>
        <dbReference type="EMBL" id="KIY64667.1"/>
    </source>
</evidence>
<keyword evidence="6" id="KW-0539">Nucleus</keyword>
<sequence>MATEATSSPKPSDASPVYPLPNFAQYPVGTFPPPLPPGLGPNMSYPPMFYQTGPMPDGENALPPPPPGAILMYHAVPGVMIAYPPPPPQPFAPPQPSPSAPVETKQKRKQVKMACTNCAQACKRCDDARPCERCVKYGFNDTCVDGQRKERQKGVKRGPYKRRAGRESSLPDPPEFSPPPLDPSAPAPPPPLPPTDGDGNPLPPPPDGVPPFYPLYYQPGHFMPMPPEGQDGSSQMYIVPGPYPYPPPFLSGLPPPPPETLREASPAAHIEPVQTPVPIPEPEHEPPSNGTVNPELVIQSFTAADYLARKRKTPPLLEDESDSPISKRTRPDA</sequence>
<evidence type="ECO:0000256" key="2">
    <source>
        <dbReference type="ARBA" id="ARBA00022833"/>
    </source>
</evidence>
<feature type="region of interest" description="Disordered" evidence="8">
    <location>
        <begin position="84"/>
        <end position="110"/>
    </location>
</feature>
<keyword evidence="5" id="KW-0804">Transcription</keyword>
<dbReference type="InterPro" id="IPR036864">
    <property type="entry name" value="Zn2-C6_fun-type_DNA-bd_sf"/>
</dbReference>
<dbReference type="InterPro" id="IPR001138">
    <property type="entry name" value="Zn2Cys6_DnaBD"/>
</dbReference>
<evidence type="ECO:0000256" key="1">
    <source>
        <dbReference type="ARBA" id="ARBA00022723"/>
    </source>
</evidence>
<dbReference type="PANTHER" id="PTHR47659:SF7">
    <property type="entry name" value="FUNGAL TRANSCRIPTIONAL REGULATORY PROTEIN, N-TERMINAL DOMAIN-CONTAINING PROTEIN"/>
    <property type="match status" value="1"/>
</dbReference>
<dbReference type="SMART" id="SM00066">
    <property type="entry name" value="GAL4"/>
    <property type="match status" value="1"/>
</dbReference>
<dbReference type="EMBL" id="KN880624">
    <property type="protein sequence ID" value="KIY64667.1"/>
    <property type="molecule type" value="Genomic_DNA"/>
</dbReference>
<evidence type="ECO:0000256" key="4">
    <source>
        <dbReference type="ARBA" id="ARBA00023125"/>
    </source>
</evidence>
<dbReference type="PROSITE" id="PS50048">
    <property type="entry name" value="ZN2_CY6_FUNGAL_2"/>
    <property type="match status" value="1"/>
</dbReference>
<keyword evidence="1" id="KW-0479">Metal-binding</keyword>
<feature type="domain" description="Zn(2)-C6 fungal-type" evidence="9">
    <location>
        <begin position="114"/>
        <end position="145"/>
    </location>
</feature>
<evidence type="ECO:0000313" key="11">
    <source>
        <dbReference type="Proteomes" id="UP000054007"/>
    </source>
</evidence>
<accession>A0A0D7B2D7</accession>
<dbReference type="Gene3D" id="4.10.240.10">
    <property type="entry name" value="Zn(2)-C6 fungal-type DNA-binding domain"/>
    <property type="match status" value="1"/>
</dbReference>
<dbReference type="STRING" id="1314674.A0A0D7B2D7"/>
<dbReference type="InterPro" id="IPR050335">
    <property type="entry name" value="ERT1_acuK_gluconeogen_tf"/>
</dbReference>
<dbReference type="Proteomes" id="UP000054007">
    <property type="component" value="Unassembled WGS sequence"/>
</dbReference>
<organism evidence="10 11">
    <name type="scientific">Cylindrobasidium torrendii FP15055 ss-10</name>
    <dbReference type="NCBI Taxonomy" id="1314674"/>
    <lineage>
        <taxon>Eukaryota</taxon>
        <taxon>Fungi</taxon>
        <taxon>Dikarya</taxon>
        <taxon>Basidiomycota</taxon>
        <taxon>Agaricomycotina</taxon>
        <taxon>Agaricomycetes</taxon>
        <taxon>Agaricomycetidae</taxon>
        <taxon>Agaricales</taxon>
        <taxon>Marasmiineae</taxon>
        <taxon>Physalacriaceae</taxon>
        <taxon>Cylindrobasidium</taxon>
    </lineage>
</organism>
<feature type="compositionally biased region" description="Pro residues" evidence="8">
    <location>
        <begin position="241"/>
        <end position="259"/>
    </location>
</feature>
<dbReference type="AlphaFoldDB" id="A0A0D7B2D7"/>
<dbReference type="PANTHER" id="PTHR47659">
    <property type="entry name" value="ZN(II)2CYS6 TRANSCRIPTION FACTOR (EUROFUNG)-RELATED"/>
    <property type="match status" value="1"/>
</dbReference>
<dbReference type="GO" id="GO:0003677">
    <property type="term" value="F:DNA binding"/>
    <property type="evidence" value="ECO:0007669"/>
    <property type="project" value="UniProtKB-KW"/>
</dbReference>
<evidence type="ECO:0000256" key="3">
    <source>
        <dbReference type="ARBA" id="ARBA00023015"/>
    </source>
</evidence>
<keyword evidence="11" id="KW-1185">Reference proteome</keyword>
<feature type="compositionally biased region" description="Pro residues" evidence="8">
    <location>
        <begin position="201"/>
        <end position="213"/>
    </location>
</feature>
<keyword evidence="2" id="KW-0862">Zinc</keyword>
<dbReference type="OrthoDB" id="5575144at2759"/>
<feature type="region of interest" description="Disordered" evidence="8">
    <location>
        <begin position="142"/>
        <end position="297"/>
    </location>
</feature>
<proteinExistence type="predicted"/>
<keyword evidence="4" id="KW-0238">DNA-binding</keyword>
<evidence type="ECO:0000256" key="7">
    <source>
        <dbReference type="ARBA" id="ARBA00040903"/>
    </source>
</evidence>
<dbReference type="GO" id="GO:0008270">
    <property type="term" value="F:zinc ion binding"/>
    <property type="evidence" value="ECO:0007669"/>
    <property type="project" value="InterPro"/>
</dbReference>
<evidence type="ECO:0000256" key="6">
    <source>
        <dbReference type="ARBA" id="ARBA00023242"/>
    </source>
</evidence>
<reference evidence="10 11" key="1">
    <citation type="journal article" date="2015" name="Fungal Genet. Biol.">
        <title>Evolution of novel wood decay mechanisms in Agaricales revealed by the genome sequences of Fistulina hepatica and Cylindrobasidium torrendii.</title>
        <authorList>
            <person name="Floudas D."/>
            <person name="Held B.W."/>
            <person name="Riley R."/>
            <person name="Nagy L.G."/>
            <person name="Koehler G."/>
            <person name="Ransdell A.S."/>
            <person name="Younus H."/>
            <person name="Chow J."/>
            <person name="Chiniquy J."/>
            <person name="Lipzen A."/>
            <person name="Tritt A."/>
            <person name="Sun H."/>
            <person name="Haridas S."/>
            <person name="LaButti K."/>
            <person name="Ohm R.A."/>
            <person name="Kues U."/>
            <person name="Blanchette R.A."/>
            <person name="Grigoriev I.V."/>
            <person name="Minto R.E."/>
            <person name="Hibbett D.S."/>
        </authorList>
    </citation>
    <scope>NUCLEOTIDE SEQUENCE [LARGE SCALE GENOMIC DNA]</scope>
    <source>
        <strain evidence="10 11">FP15055 ss-10</strain>
    </source>
</reference>
<feature type="region of interest" description="Disordered" evidence="8">
    <location>
        <begin position="309"/>
        <end position="333"/>
    </location>
</feature>
<evidence type="ECO:0000256" key="5">
    <source>
        <dbReference type="ARBA" id="ARBA00023163"/>
    </source>
</evidence>
<evidence type="ECO:0000256" key="8">
    <source>
        <dbReference type="SAM" id="MobiDB-lite"/>
    </source>
</evidence>
<gene>
    <name evidence="10" type="ORF">CYLTODRAFT_492915</name>
</gene>
<name>A0A0D7B2D7_9AGAR</name>
<dbReference type="GO" id="GO:0000981">
    <property type="term" value="F:DNA-binding transcription factor activity, RNA polymerase II-specific"/>
    <property type="evidence" value="ECO:0007669"/>
    <property type="project" value="InterPro"/>
</dbReference>
<feature type="compositionally biased region" description="Pro residues" evidence="8">
    <location>
        <begin position="84"/>
        <end position="99"/>
    </location>
</feature>
<evidence type="ECO:0000259" key="9">
    <source>
        <dbReference type="PROSITE" id="PS50048"/>
    </source>
</evidence>